<dbReference type="PROSITE" id="PS00571">
    <property type="entry name" value="AMIDASES"/>
    <property type="match status" value="1"/>
</dbReference>
<dbReference type="PANTHER" id="PTHR11895:SF7">
    <property type="entry name" value="GLUTAMYL-TRNA(GLN) AMIDOTRANSFERASE SUBUNIT A, MITOCHONDRIAL"/>
    <property type="match status" value="1"/>
</dbReference>
<reference evidence="3" key="1">
    <citation type="submission" date="2021-01" db="EMBL/GenBank/DDBJ databases">
        <title>Whole genome shotgun sequence of Planosporangium flavigriseum NBRC 105377.</title>
        <authorList>
            <person name="Komaki H."/>
            <person name="Tamura T."/>
        </authorList>
    </citation>
    <scope>NUCLEOTIDE SEQUENCE</scope>
    <source>
        <strain evidence="3">NBRC 105377</strain>
    </source>
</reference>
<gene>
    <name evidence="3" type="ORF">Pfl04_29030</name>
</gene>
<dbReference type="RefSeq" id="WP_168071815.1">
    <property type="nucleotide sequence ID" value="NZ_BAAAQJ010000003.1"/>
</dbReference>
<dbReference type="AlphaFoldDB" id="A0A8J3LVA4"/>
<dbReference type="EMBL" id="BONU01000018">
    <property type="protein sequence ID" value="GIG74499.1"/>
    <property type="molecule type" value="Genomic_DNA"/>
</dbReference>
<dbReference type="InterPro" id="IPR000120">
    <property type="entry name" value="Amidase"/>
</dbReference>
<keyword evidence="4" id="KW-1185">Reference proteome</keyword>
<evidence type="ECO:0000313" key="4">
    <source>
        <dbReference type="Proteomes" id="UP000653674"/>
    </source>
</evidence>
<dbReference type="PANTHER" id="PTHR11895">
    <property type="entry name" value="TRANSAMIDASE"/>
    <property type="match status" value="1"/>
</dbReference>
<protein>
    <submittedName>
        <fullName evidence="3">Amidase</fullName>
    </submittedName>
</protein>
<name>A0A8J3LVA4_9ACTN</name>
<dbReference type="Proteomes" id="UP000653674">
    <property type="component" value="Unassembled WGS sequence"/>
</dbReference>
<proteinExistence type="inferred from homology"/>
<dbReference type="GO" id="GO:0003824">
    <property type="term" value="F:catalytic activity"/>
    <property type="evidence" value="ECO:0007669"/>
    <property type="project" value="InterPro"/>
</dbReference>
<organism evidence="3 4">
    <name type="scientific">Planosporangium flavigriseum</name>
    <dbReference type="NCBI Taxonomy" id="373681"/>
    <lineage>
        <taxon>Bacteria</taxon>
        <taxon>Bacillati</taxon>
        <taxon>Actinomycetota</taxon>
        <taxon>Actinomycetes</taxon>
        <taxon>Micromonosporales</taxon>
        <taxon>Micromonosporaceae</taxon>
        <taxon>Planosporangium</taxon>
    </lineage>
</organism>
<evidence type="ECO:0000313" key="3">
    <source>
        <dbReference type="EMBL" id="GIG74499.1"/>
    </source>
</evidence>
<evidence type="ECO:0000259" key="2">
    <source>
        <dbReference type="Pfam" id="PF01425"/>
    </source>
</evidence>
<comment type="caution">
    <text evidence="3">The sequence shown here is derived from an EMBL/GenBank/DDBJ whole genome shotgun (WGS) entry which is preliminary data.</text>
</comment>
<comment type="similarity">
    <text evidence="1">Belongs to the amidase family.</text>
</comment>
<accession>A0A8J3LVA4</accession>
<dbReference type="SUPFAM" id="SSF75304">
    <property type="entry name" value="Amidase signature (AS) enzymes"/>
    <property type="match status" value="1"/>
</dbReference>
<dbReference type="Pfam" id="PF01425">
    <property type="entry name" value="Amidase"/>
    <property type="match status" value="1"/>
</dbReference>
<dbReference type="Gene3D" id="3.90.1300.10">
    <property type="entry name" value="Amidase signature (AS) domain"/>
    <property type="match status" value="1"/>
</dbReference>
<dbReference type="InterPro" id="IPR020556">
    <property type="entry name" value="Amidase_CS"/>
</dbReference>
<feature type="domain" description="Amidase" evidence="2">
    <location>
        <begin position="27"/>
        <end position="448"/>
    </location>
</feature>
<evidence type="ECO:0000256" key="1">
    <source>
        <dbReference type="ARBA" id="ARBA00009199"/>
    </source>
</evidence>
<sequence>MDARPLWQIPATQLAAMIRSRDVSPVEVVEAVLGRINQFNHVLNAYVDVHAERALVQAKAAEAAVVAGEPLGPLHGVPVSIKDNLWLKGDVSTSGSRLMKDFVAPDDSPTVRRLHSAGAIVIGRTSMPEFAWRGTTDNPLHGECSNPWDTTKTAGGSSGGAGAAVAAGMGPLSVGSDGAGSIRIPASFCGIVGLKPTFGHVAHYPALGGSELLAHVGPMTRTVDDCGLLYRTIRGYDPRDPLSTLDPSSGEESLLDGTSGLRVAWAPHLADVPVEPEVLEIVTRAVRTLSTLVLSVEEATPKLESINELLDTLYGVAQAGGHASRPAEQKALMDQELVAYAEAHQHITAVDYVAAVRLRQQNVAILNQFFTEYDLLVTPTVGLSAFGLGAVNPPEVAGRKADHLAWAPCYPFNFSGQPAISVPAGQTAQGLPVGLQIVGRRHQDALVLALAAAFERIQPWAHLWPAL</sequence>
<dbReference type="InterPro" id="IPR036928">
    <property type="entry name" value="AS_sf"/>
</dbReference>
<dbReference type="InterPro" id="IPR023631">
    <property type="entry name" value="Amidase_dom"/>
</dbReference>